<dbReference type="InterPro" id="IPR051553">
    <property type="entry name" value="Ran_GTPase-activating"/>
</dbReference>
<organism evidence="2">
    <name type="scientific">Percolomonas cosmopolitus</name>
    <dbReference type="NCBI Taxonomy" id="63605"/>
    <lineage>
        <taxon>Eukaryota</taxon>
        <taxon>Discoba</taxon>
        <taxon>Heterolobosea</taxon>
        <taxon>Tetramitia</taxon>
        <taxon>Eutetramitia</taxon>
        <taxon>Percolomonadidae</taxon>
        <taxon>Percolomonas</taxon>
    </lineage>
</organism>
<dbReference type="Pfam" id="PF13540">
    <property type="entry name" value="RCC1_2"/>
    <property type="match status" value="1"/>
</dbReference>
<feature type="repeat" description="RCC1" evidence="1">
    <location>
        <begin position="151"/>
        <end position="202"/>
    </location>
</feature>
<dbReference type="Pfam" id="PF00415">
    <property type="entry name" value="RCC1"/>
    <property type="match status" value="1"/>
</dbReference>
<dbReference type="AlphaFoldDB" id="A0A7S1KP16"/>
<name>A0A7S1KP16_9EUKA</name>
<gene>
    <name evidence="2" type="ORF">PCOS0759_LOCUS3752</name>
</gene>
<dbReference type="InterPro" id="IPR000408">
    <property type="entry name" value="Reg_chr_condens"/>
</dbReference>
<protein>
    <submittedName>
        <fullName evidence="2">Uncharacterized protein</fullName>
    </submittedName>
</protein>
<dbReference type="InterPro" id="IPR009091">
    <property type="entry name" value="RCC1/BLIP-II"/>
</dbReference>
<dbReference type="SUPFAM" id="SSF50985">
    <property type="entry name" value="RCC1/BLIP-II"/>
    <property type="match status" value="2"/>
</dbReference>
<dbReference type="PROSITE" id="PS50012">
    <property type="entry name" value="RCC1_3"/>
    <property type="match status" value="2"/>
</dbReference>
<dbReference type="Gene3D" id="2.130.10.30">
    <property type="entry name" value="Regulator of chromosome condensation 1/beta-lactamase-inhibitor protein II"/>
    <property type="match status" value="2"/>
</dbReference>
<accession>A0A7S1KP16</accession>
<evidence type="ECO:0000256" key="1">
    <source>
        <dbReference type="PROSITE-ProRule" id="PRU00235"/>
    </source>
</evidence>
<sequence length="363" mass="39910">MSLFLKRPNSPSLQPISQQSPISKIYSGPFHAILASRTGFFAYGSNISSQLSMPEKNGQILRELHRMKHLKKESVKMIACGADFSCVVWKDGKVGISGFCKGLVPNKLAVFARVGRDSNDHRREEGHKPVVEGVVFAAAGDEHLLLVTQDGGLIVGGSNASGALGLNSERDYEPLQPNLFFKGKKIKTVACGAAHSVVLTKDPPNTVFVFGRNEGQCGFMEKRNDEGSVPVVVLKGLLSPQKLQFTKMLEETIQIIACGANHTIIKTEEGNIWSAGSNKRHQLTFDDTKSRHQFSKLTHLNKINVVNIECCDDVTVVVEENRIVFCGEQFGKYGRNVETVSCRYIVDVAAMYDRVLVVRKATS</sequence>
<evidence type="ECO:0000313" key="2">
    <source>
        <dbReference type="EMBL" id="CAD9080512.1"/>
    </source>
</evidence>
<dbReference type="EMBL" id="HBGD01004515">
    <property type="protein sequence ID" value="CAD9080512.1"/>
    <property type="molecule type" value="Transcribed_RNA"/>
</dbReference>
<proteinExistence type="predicted"/>
<reference evidence="2" key="1">
    <citation type="submission" date="2021-01" db="EMBL/GenBank/DDBJ databases">
        <authorList>
            <person name="Corre E."/>
            <person name="Pelletier E."/>
            <person name="Niang G."/>
            <person name="Scheremetjew M."/>
            <person name="Finn R."/>
            <person name="Kale V."/>
            <person name="Holt S."/>
            <person name="Cochrane G."/>
            <person name="Meng A."/>
            <person name="Brown T."/>
            <person name="Cohen L."/>
        </authorList>
    </citation>
    <scope>NUCLEOTIDE SEQUENCE</scope>
    <source>
        <strain evidence="2">WS</strain>
    </source>
</reference>
<dbReference type="PANTHER" id="PTHR45982">
    <property type="entry name" value="REGULATOR OF CHROMOSOME CONDENSATION"/>
    <property type="match status" value="1"/>
</dbReference>
<feature type="repeat" description="RCC1" evidence="1">
    <location>
        <begin position="205"/>
        <end position="269"/>
    </location>
</feature>
<dbReference type="PANTHER" id="PTHR45982:SF1">
    <property type="entry name" value="REGULATOR OF CHROMOSOME CONDENSATION"/>
    <property type="match status" value="1"/>
</dbReference>